<organism evidence="1 2">
    <name type="scientific">Anoxybacillus ayderensis</name>
    <dbReference type="NCBI Taxonomy" id="265546"/>
    <lineage>
        <taxon>Bacteria</taxon>
        <taxon>Bacillati</taxon>
        <taxon>Bacillota</taxon>
        <taxon>Bacilli</taxon>
        <taxon>Bacillales</taxon>
        <taxon>Anoxybacillaceae</taxon>
        <taxon>Anoxybacillus</taxon>
    </lineage>
</organism>
<comment type="caution">
    <text evidence="1">The sequence shown here is derived from an EMBL/GenBank/DDBJ whole genome shotgun (WGS) entry which is preliminary data.</text>
</comment>
<evidence type="ECO:0000313" key="2">
    <source>
        <dbReference type="Proteomes" id="UP000032047"/>
    </source>
</evidence>
<accession>A0A0D0HNJ0</accession>
<gene>
    <name evidence="1" type="ORF">JV16_02101</name>
</gene>
<proteinExistence type="predicted"/>
<sequence length="89" mass="10463">MNELLHCIEKYLNGKLSAEQFSYEFPSIYLFYIDEGNIDEQYVDALDDISEACGWYEPNPLHRKDDDGYIGEGELRKIVLEKYKMLQST</sequence>
<evidence type="ECO:0000313" key="1">
    <source>
        <dbReference type="EMBL" id="KIP20802.1"/>
    </source>
</evidence>
<dbReference type="RefSeq" id="WP_021093962.1">
    <property type="nucleotide sequence ID" value="NZ_ANOC01000004.1"/>
</dbReference>
<keyword evidence="2" id="KW-1185">Reference proteome</keyword>
<dbReference type="AlphaFoldDB" id="A0A0D0HNJ0"/>
<name>A0A0D0HNJ0_9BACL</name>
<dbReference type="Proteomes" id="UP000032047">
    <property type="component" value="Unassembled WGS sequence"/>
</dbReference>
<dbReference type="PATRIC" id="fig|265546.4.peg.2108"/>
<dbReference type="EMBL" id="JXTG01000011">
    <property type="protein sequence ID" value="KIP20802.1"/>
    <property type="molecule type" value="Genomic_DNA"/>
</dbReference>
<protein>
    <submittedName>
        <fullName evidence="1">Uncharacterized protein</fullName>
    </submittedName>
</protein>
<reference evidence="1 2" key="1">
    <citation type="submission" date="2015-01" db="EMBL/GenBank/DDBJ databases">
        <title>Genome sequence of Anoxybacillus ayderensis strain AB04.</title>
        <authorList>
            <person name="Belduz A.O."/>
            <person name="Canakci S."/>
            <person name="Chan K.-G."/>
            <person name="Kahar U.M."/>
            <person name="Yaakob A.S."/>
            <person name="Chan C.S."/>
            <person name="Goh K.M."/>
        </authorList>
    </citation>
    <scope>NUCLEOTIDE SEQUENCE [LARGE SCALE GENOMIC DNA]</scope>
    <source>
        <strain evidence="1 2">AB04</strain>
    </source>
</reference>